<feature type="compositionally biased region" description="Basic and acidic residues" evidence="6">
    <location>
        <begin position="552"/>
        <end position="572"/>
    </location>
</feature>
<evidence type="ECO:0000256" key="5">
    <source>
        <dbReference type="ARBA" id="ARBA00023136"/>
    </source>
</evidence>
<feature type="region of interest" description="Disordered" evidence="6">
    <location>
        <begin position="549"/>
        <end position="572"/>
    </location>
</feature>
<dbReference type="Gene3D" id="1.20.1740.10">
    <property type="entry name" value="Amino acid/polyamine transporter I"/>
    <property type="match status" value="1"/>
</dbReference>
<dbReference type="PIRSF" id="PIRSF006060">
    <property type="entry name" value="AA_transporter"/>
    <property type="match status" value="1"/>
</dbReference>
<evidence type="ECO:0000256" key="1">
    <source>
        <dbReference type="ARBA" id="ARBA00004141"/>
    </source>
</evidence>
<sequence length="572" mass="61282">MAATSAVQTGASLHPDLEKTASRQAHSTVPKDEILADEADAELLAKLGYKQELRRNFTMMEVFGIAFSIMGLLPSIASTLSFSIPAGPVGMVWGWFLASGCIFVVGVAMADLGSAMPTSGGLYWWTHYFASPKTRNALSFLVGYSNTLGLVGGLCSIDYGFALMFCAVIVVARDGNWEPSNGVVYAVFLCCVLLHGVLASTLSKVMGKLQTVFVAMNLILIVATIIALPVGKKLSSERNDAHYIFAQTENLTTWPTGWAFMLSWLSPIWTIGAFDSCVHISEEAANAAKAVPYGIMMSIGSCWVLGFIIMIVIASCINPDLEAVLGSSFGQPMAQIYYDAVGKQGTLGLMSLLFIVQFLMGLSITVAASRQTWAFSRDGALPFSTFFRPISKKFGYIPLRCVWGCVFLAAILGLLCLIASAAASALFSLAVAGNNLAWGTPLFCRVVWGQHKFVPGPFYTGDRFSRPIAWAAIIFLVFGIILAMFPIGGPNPDPQSMNYTVVINMAVWGGALAYYFIDARKWFTGPKTTVDTLPENMIAAGLEGVDGGVEAGPKEGDHEKVGGKHDISADSA</sequence>
<feature type="transmembrane region" description="Helical" evidence="7">
    <location>
        <begin position="62"/>
        <end position="84"/>
    </location>
</feature>
<dbReference type="PANTHER" id="PTHR45649">
    <property type="entry name" value="AMINO-ACID PERMEASE BAT1"/>
    <property type="match status" value="1"/>
</dbReference>
<name>A0A8T9BB43_9HELO</name>
<dbReference type="InterPro" id="IPR002293">
    <property type="entry name" value="AA/rel_permease1"/>
</dbReference>
<feature type="transmembrane region" description="Helical" evidence="7">
    <location>
        <begin position="258"/>
        <end position="278"/>
    </location>
</feature>
<feature type="transmembrane region" description="Helical" evidence="7">
    <location>
        <begin position="90"/>
        <end position="110"/>
    </location>
</feature>
<dbReference type="GO" id="GO:0022857">
    <property type="term" value="F:transmembrane transporter activity"/>
    <property type="evidence" value="ECO:0007669"/>
    <property type="project" value="InterPro"/>
</dbReference>
<proteinExistence type="predicted"/>
<organism evidence="8 9">
    <name type="scientific">Lachnellula arida</name>
    <dbReference type="NCBI Taxonomy" id="1316785"/>
    <lineage>
        <taxon>Eukaryota</taxon>
        <taxon>Fungi</taxon>
        <taxon>Dikarya</taxon>
        <taxon>Ascomycota</taxon>
        <taxon>Pezizomycotina</taxon>
        <taxon>Leotiomycetes</taxon>
        <taxon>Helotiales</taxon>
        <taxon>Lachnaceae</taxon>
        <taxon>Lachnellula</taxon>
    </lineage>
</organism>
<dbReference type="AlphaFoldDB" id="A0A8T9BB43"/>
<comment type="caution">
    <text evidence="8">The sequence shown here is derived from an EMBL/GenBank/DDBJ whole genome shotgun (WGS) entry which is preliminary data.</text>
</comment>
<feature type="transmembrane region" description="Helical" evidence="7">
    <location>
        <begin position="347"/>
        <end position="368"/>
    </location>
</feature>
<feature type="transmembrane region" description="Helical" evidence="7">
    <location>
        <begin position="429"/>
        <end position="448"/>
    </location>
</feature>
<keyword evidence="9" id="KW-1185">Reference proteome</keyword>
<keyword evidence="2" id="KW-0813">Transport</keyword>
<dbReference type="OrthoDB" id="4476201at2759"/>
<dbReference type="Proteomes" id="UP000469559">
    <property type="component" value="Unassembled WGS sequence"/>
</dbReference>
<dbReference type="EMBL" id="QGMF01000274">
    <property type="protein sequence ID" value="TVY17244.1"/>
    <property type="molecule type" value="Genomic_DNA"/>
</dbReference>
<keyword evidence="3 7" id="KW-0812">Transmembrane</keyword>
<accession>A0A8T9BB43</accession>
<dbReference type="Pfam" id="PF13520">
    <property type="entry name" value="AA_permease_2"/>
    <property type="match status" value="1"/>
</dbReference>
<feature type="transmembrane region" description="Helical" evidence="7">
    <location>
        <begin position="290"/>
        <end position="314"/>
    </location>
</feature>
<evidence type="ECO:0000256" key="6">
    <source>
        <dbReference type="SAM" id="MobiDB-lite"/>
    </source>
</evidence>
<evidence type="ECO:0000256" key="3">
    <source>
        <dbReference type="ARBA" id="ARBA00022692"/>
    </source>
</evidence>
<feature type="transmembrane region" description="Helical" evidence="7">
    <location>
        <begin position="468"/>
        <end position="487"/>
    </location>
</feature>
<keyword evidence="4 7" id="KW-1133">Transmembrane helix</keyword>
<feature type="transmembrane region" description="Helical" evidence="7">
    <location>
        <begin position="401"/>
        <end position="423"/>
    </location>
</feature>
<dbReference type="GO" id="GO:0016020">
    <property type="term" value="C:membrane"/>
    <property type="evidence" value="ECO:0007669"/>
    <property type="project" value="UniProtKB-SubCell"/>
</dbReference>
<keyword evidence="5 7" id="KW-0472">Membrane</keyword>
<feature type="transmembrane region" description="Helical" evidence="7">
    <location>
        <begin position="148"/>
        <end position="171"/>
    </location>
</feature>
<feature type="transmembrane region" description="Helical" evidence="7">
    <location>
        <begin position="183"/>
        <end position="202"/>
    </location>
</feature>
<evidence type="ECO:0000256" key="7">
    <source>
        <dbReference type="SAM" id="Phobius"/>
    </source>
</evidence>
<reference evidence="8 9" key="1">
    <citation type="submission" date="2018-05" db="EMBL/GenBank/DDBJ databases">
        <title>Whole genome sequencing for identification of molecular markers to develop diagnostic detection tools for the regulated plant pathogen Lachnellula willkommii.</title>
        <authorList>
            <person name="Giroux E."/>
            <person name="Bilodeau G."/>
        </authorList>
    </citation>
    <scope>NUCLEOTIDE SEQUENCE [LARGE SCALE GENOMIC DNA]</scope>
    <source>
        <strain evidence="8 9">CBS 203.66</strain>
    </source>
</reference>
<evidence type="ECO:0000313" key="9">
    <source>
        <dbReference type="Proteomes" id="UP000469559"/>
    </source>
</evidence>
<comment type="subcellular location">
    <subcellularLocation>
        <location evidence="1">Membrane</location>
        <topology evidence="1">Multi-pass membrane protein</topology>
    </subcellularLocation>
</comment>
<gene>
    <name evidence="8" type="primary">UGA4</name>
    <name evidence="8" type="ORF">LARI1_G004230</name>
</gene>
<evidence type="ECO:0000256" key="2">
    <source>
        <dbReference type="ARBA" id="ARBA00022448"/>
    </source>
</evidence>
<feature type="transmembrane region" description="Helical" evidence="7">
    <location>
        <begin position="209"/>
        <end position="230"/>
    </location>
</feature>
<evidence type="ECO:0000256" key="4">
    <source>
        <dbReference type="ARBA" id="ARBA00022989"/>
    </source>
</evidence>
<evidence type="ECO:0000313" key="8">
    <source>
        <dbReference type="EMBL" id="TVY17244.1"/>
    </source>
</evidence>
<dbReference type="PANTHER" id="PTHR45649:SF6">
    <property type="entry name" value="GABA-SPECIFIC PERMEASE"/>
    <property type="match status" value="1"/>
</dbReference>
<feature type="transmembrane region" description="Helical" evidence="7">
    <location>
        <begin position="499"/>
        <end position="517"/>
    </location>
</feature>
<protein>
    <submittedName>
        <fullName evidence="8">GABA-specific permease</fullName>
    </submittedName>
</protein>